<protein>
    <recommendedName>
        <fullName evidence="4">tRNA (guanine(46)-N(7))-methyltransferase</fullName>
        <ecNumber evidence="4">2.1.1.33</ecNumber>
    </recommendedName>
</protein>
<gene>
    <name evidence="11" type="primary">cbiE</name>
    <name evidence="11" type="ORF">VPK24_07015</name>
</gene>
<dbReference type="SUPFAM" id="SSF53335">
    <property type="entry name" value="S-adenosyl-L-methionine-dependent methyltransferases"/>
    <property type="match status" value="1"/>
</dbReference>
<evidence type="ECO:0000256" key="8">
    <source>
        <dbReference type="ARBA" id="ARBA00022691"/>
    </source>
</evidence>
<dbReference type="InterPro" id="IPR014008">
    <property type="entry name" value="Cbl_synth_MTase_CbiT"/>
</dbReference>
<keyword evidence="12" id="KW-1185">Reference proteome</keyword>
<dbReference type="PIRSF" id="PIRSF036428">
    <property type="entry name" value="CobL"/>
    <property type="match status" value="1"/>
</dbReference>
<dbReference type="InterPro" id="IPR035996">
    <property type="entry name" value="4pyrrol_Methylase_sf"/>
</dbReference>
<keyword evidence="7" id="KW-0808">Transferase</keyword>
<keyword evidence="8" id="KW-0949">S-adenosyl-L-methionine</keyword>
<dbReference type="InterPro" id="IPR000878">
    <property type="entry name" value="4pyrrol_Mease"/>
</dbReference>
<evidence type="ECO:0000256" key="4">
    <source>
        <dbReference type="ARBA" id="ARBA00011977"/>
    </source>
</evidence>
<dbReference type="EMBL" id="JAZAQF010000042">
    <property type="protein sequence ID" value="MFG3817384.1"/>
    <property type="molecule type" value="Genomic_DNA"/>
</dbReference>
<comment type="catalytic activity">
    <reaction evidence="1">
        <text>guanosine(46) in tRNA + S-adenosyl-L-methionine = N(7)-methylguanosine(46) in tRNA + S-adenosyl-L-homocysteine</text>
        <dbReference type="Rhea" id="RHEA:42708"/>
        <dbReference type="Rhea" id="RHEA-COMP:10188"/>
        <dbReference type="Rhea" id="RHEA-COMP:10189"/>
        <dbReference type="ChEBI" id="CHEBI:57856"/>
        <dbReference type="ChEBI" id="CHEBI:59789"/>
        <dbReference type="ChEBI" id="CHEBI:74269"/>
        <dbReference type="ChEBI" id="CHEBI:74480"/>
        <dbReference type="EC" id="2.1.1.33"/>
    </reaction>
</comment>
<proteinExistence type="predicted"/>
<name>A0ABW7C884_9CYAN</name>
<keyword evidence="6" id="KW-0489">Methyltransferase</keyword>
<dbReference type="InterPro" id="IPR012818">
    <property type="entry name" value="CbiE"/>
</dbReference>
<reference evidence="12" key="1">
    <citation type="journal article" date="2024" name="Algal Res.">
        <title>Biochemical, toxicological and genomic investigation of a high-biomass producing Limnothrix strain isolated from Italian shallow drinking water reservoir.</title>
        <authorList>
            <person name="Simonazzi M."/>
            <person name="Shishido T.K."/>
            <person name="Delbaje E."/>
            <person name="Wahlsten M."/>
            <person name="Fewer D.P."/>
            <person name="Sivonen K."/>
            <person name="Pezzolesi L."/>
            <person name="Pistocchi R."/>
        </authorList>
    </citation>
    <scope>NUCLEOTIDE SEQUENCE [LARGE SCALE GENOMIC DNA]</scope>
    <source>
        <strain evidence="12">LRLZ20PSL1</strain>
    </source>
</reference>
<dbReference type="Gene3D" id="3.40.1010.10">
    <property type="entry name" value="Cobalt-precorrin-4 Transmethylase, Domain 1"/>
    <property type="match status" value="1"/>
</dbReference>
<evidence type="ECO:0000313" key="11">
    <source>
        <dbReference type="EMBL" id="MFG3817384.1"/>
    </source>
</evidence>
<evidence type="ECO:0000313" key="12">
    <source>
        <dbReference type="Proteomes" id="UP001604335"/>
    </source>
</evidence>
<evidence type="ECO:0000256" key="5">
    <source>
        <dbReference type="ARBA" id="ARBA00022573"/>
    </source>
</evidence>
<dbReference type="InterPro" id="IPR014777">
    <property type="entry name" value="4pyrrole_Mease_sub1"/>
</dbReference>
<dbReference type="Pfam" id="PF02390">
    <property type="entry name" value="Methyltransf_4"/>
    <property type="match status" value="1"/>
</dbReference>
<comment type="pathway">
    <text evidence="3">Cofactor biosynthesis; adenosylcobalamin biosynthesis.</text>
</comment>
<dbReference type="InterPro" id="IPR014776">
    <property type="entry name" value="4pyrrole_Mease_sub2"/>
</dbReference>
<dbReference type="PANTHER" id="PTHR43182">
    <property type="entry name" value="COBALT-PRECORRIN-6B C(15)-METHYLTRANSFERASE (DECARBOXYLATING)"/>
    <property type="match status" value="1"/>
</dbReference>
<dbReference type="InterPro" id="IPR050714">
    <property type="entry name" value="Cobalamin_biosynth_MTase"/>
</dbReference>
<dbReference type="CDD" id="cd02440">
    <property type="entry name" value="AdoMet_MTases"/>
    <property type="match status" value="1"/>
</dbReference>
<dbReference type="CDD" id="cd11644">
    <property type="entry name" value="Precorrin-6Y-MT"/>
    <property type="match status" value="1"/>
</dbReference>
<feature type="domain" description="Tetrapyrrole methylase" evidence="10">
    <location>
        <begin position="23"/>
        <end position="216"/>
    </location>
</feature>
<organism evidence="11 12">
    <name type="scientific">Limnothrix redekei LRLZ20PSL1</name>
    <dbReference type="NCBI Taxonomy" id="3112953"/>
    <lineage>
        <taxon>Bacteria</taxon>
        <taxon>Bacillati</taxon>
        <taxon>Cyanobacteriota</taxon>
        <taxon>Cyanophyceae</taxon>
        <taxon>Pseudanabaenales</taxon>
        <taxon>Pseudanabaenaceae</taxon>
        <taxon>Limnothrix</taxon>
    </lineage>
</organism>
<evidence type="ECO:0000256" key="6">
    <source>
        <dbReference type="ARBA" id="ARBA00022603"/>
    </source>
</evidence>
<dbReference type="InterPro" id="IPR003358">
    <property type="entry name" value="tRNA_(Gua-N-7)_MeTrfase_Trmb"/>
</dbReference>
<dbReference type="SUPFAM" id="SSF53790">
    <property type="entry name" value="Tetrapyrrole methylase"/>
    <property type="match status" value="1"/>
</dbReference>
<dbReference type="PANTHER" id="PTHR43182:SF1">
    <property type="entry name" value="COBALT-PRECORRIN-7 C(5)-METHYLTRANSFERASE"/>
    <property type="match status" value="1"/>
</dbReference>
<dbReference type="InterPro" id="IPR029063">
    <property type="entry name" value="SAM-dependent_MTases_sf"/>
</dbReference>
<sequence length="441" mass="47595">MTTPLNGSVRGERPIGPPAPVQVVGIGLDGAAGLSEQARSLIAEATLLVGSARQLALFPQATAETVVLGDLDDVVAVIRAHMITQATESEPRLVVVLASGDPLFFGIGRFLLEKLPAHWLDFTPHPSSVQLAFARVKLPWQDAVVFSAHGRSLDGAVRLLRQGVEKLAVLTDGVSHPGAIARLVLSLRLPVRYRLWVCENLGAPEERTQSWVLDEAALTEISGELFANLNVVILERIPNAEGIDRAALPLLGIADGDFCSFPDRPGLMTKREVRVQILAELALQPNQTVWDIGAGTGSVSIEMARLCPHSRIYAIEQTPAGISLIERNIERFQTSNLTAIKGKAPEALRPLPAPDRVFIGGSDGRLGSILDWCAPRMAVNGRMVVALATLDNQATLLDWVSHQTGWQVRWLQVSLAQAVPIGPLCRWSPLNPVILATITLR</sequence>
<evidence type="ECO:0000256" key="3">
    <source>
        <dbReference type="ARBA" id="ARBA00004953"/>
    </source>
</evidence>
<dbReference type="EC" id="2.1.1.33" evidence="4"/>
<dbReference type="Proteomes" id="UP001604335">
    <property type="component" value="Unassembled WGS sequence"/>
</dbReference>
<dbReference type="NCBIfam" id="TIGR02469">
    <property type="entry name" value="CbiT"/>
    <property type="match status" value="1"/>
</dbReference>
<accession>A0ABW7C884</accession>
<evidence type="ECO:0000256" key="7">
    <source>
        <dbReference type="ARBA" id="ARBA00022679"/>
    </source>
</evidence>
<evidence type="ECO:0000256" key="2">
    <source>
        <dbReference type="ARBA" id="ARBA00003015"/>
    </source>
</evidence>
<evidence type="ECO:0000259" key="10">
    <source>
        <dbReference type="Pfam" id="PF00590"/>
    </source>
</evidence>
<keyword evidence="5" id="KW-0169">Cobalamin biosynthesis</keyword>
<dbReference type="Gene3D" id="3.40.50.150">
    <property type="entry name" value="Vaccinia Virus protein VP39"/>
    <property type="match status" value="1"/>
</dbReference>
<comment type="caution">
    <text evidence="11">The sequence shown here is derived from an EMBL/GenBank/DDBJ whole genome shotgun (WGS) entry which is preliminary data.</text>
</comment>
<dbReference type="Pfam" id="PF00590">
    <property type="entry name" value="TP_methylase"/>
    <property type="match status" value="1"/>
</dbReference>
<dbReference type="InterPro" id="IPR006365">
    <property type="entry name" value="Cbl_synth_CobL"/>
</dbReference>
<keyword evidence="9" id="KW-0819">tRNA processing</keyword>
<evidence type="ECO:0000256" key="9">
    <source>
        <dbReference type="ARBA" id="ARBA00022694"/>
    </source>
</evidence>
<dbReference type="Gene3D" id="3.30.950.10">
    <property type="entry name" value="Methyltransferase, Cobalt-precorrin-4 Transmethylase, Domain 2"/>
    <property type="match status" value="1"/>
</dbReference>
<evidence type="ECO:0000256" key="1">
    <source>
        <dbReference type="ARBA" id="ARBA00000142"/>
    </source>
</evidence>
<dbReference type="NCBIfam" id="TIGR02467">
    <property type="entry name" value="CbiE"/>
    <property type="match status" value="1"/>
</dbReference>
<comment type="function">
    <text evidence="2">Catalyzes the formation of N(7)-methylguanine at position 46 (m7G46) in tRNA.</text>
</comment>
<dbReference type="RefSeq" id="WP_393011668.1">
    <property type="nucleotide sequence ID" value="NZ_JAZAQF010000042.1"/>
</dbReference>